<keyword evidence="2" id="KW-0378">Hydrolase</keyword>
<feature type="transmembrane region" description="Helical" evidence="1">
    <location>
        <begin position="176"/>
        <end position="199"/>
    </location>
</feature>
<name>A0AAE3APX8_9FIRM</name>
<reference evidence="2" key="1">
    <citation type="submission" date="2021-10" db="EMBL/GenBank/DDBJ databases">
        <title>Anaerobic single-cell dispensing facilitates the cultivation of human gut bacteria.</title>
        <authorList>
            <person name="Afrizal A."/>
        </authorList>
    </citation>
    <scope>NUCLEOTIDE SEQUENCE</scope>
    <source>
        <strain evidence="2">CLA-AA-H274</strain>
    </source>
</reference>
<feature type="transmembrane region" description="Helical" evidence="1">
    <location>
        <begin position="56"/>
        <end position="75"/>
    </location>
</feature>
<dbReference type="EMBL" id="JAJEPU010000004">
    <property type="protein sequence ID" value="MCC2163747.1"/>
    <property type="molecule type" value="Genomic_DNA"/>
</dbReference>
<sequence length="212" mass="23138">MLGKTHFAVGMASALAILQPQTLPVLITGTAAAAVGGMISDIDCGTSQAHQGADKIMTATIAVTSIVIFIDYRFRLGVYDSLMQNSSVSRLLTGLMAFLMICAYGSRQPHRSFMHSFPAMIMLTACMDVIYPDAAPYFGVGFLSHLLLDIFNFRQEKLFWPMKKGFCLRLCSSQGAVNRLLLIVGNVATVFLVITSVPIRRFASLILAFLFP</sequence>
<dbReference type="RefSeq" id="WP_308450541.1">
    <property type="nucleotide sequence ID" value="NZ_JAJEPU010000004.1"/>
</dbReference>
<organism evidence="2 3">
    <name type="scientific">Brotaphodocola catenula</name>
    <dbReference type="NCBI Taxonomy" id="2885361"/>
    <lineage>
        <taxon>Bacteria</taxon>
        <taxon>Bacillati</taxon>
        <taxon>Bacillota</taxon>
        <taxon>Clostridia</taxon>
        <taxon>Lachnospirales</taxon>
        <taxon>Lachnospiraceae</taxon>
        <taxon>Brotaphodocola</taxon>
    </lineage>
</organism>
<proteinExistence type="predicted"/>
<protein>
    <submittedName>
        <fullName evidence="2">Metal-dependent hydrolase</fullName>
    </submittedName>
</protein>
<evidence type="ECO:0000313" key="2">
    <source>
        <dbReference type="EMBL" id="MCC2163747.1"/>
    </source>
</evidence>
<accession>A0AAE3APX8</accession>
<dbReference type="AlphaFoldDB" id="A0AAE3APX8"/>
<keyword evidence="3" id="KW-1185">Reference proteome</keyword>
<dbReference type="InterPro" id="IPR007404">
    <property type="entry name" value="YdjM-like"/>
</dbReference>
<feature type="transmembrane region" description="Helical" evidence="1">
    <location>
        <begin position="87"/>
        <end position="106"/>
    </location>
</feature>
<keyword evidence="1" id="KW-0812">Transmembrane</keyword>
<keyword evidence="1" id="KW-0472">Membrane</keyword>
<keyword evidence="1" id="KW-1133">Transmembrane helix</keyword>
<dbReference type="Pfam" id="PF04307">
    <property type="entry name" value="YdjM"/>
    <property type="match status" value="1"/>
</dbReference>
<evidence type="ECO:0000256" key="1">
    <source>
        <dbReference type="SAM" id="Phobius"/>
    </source>
</evidence>
<dbReference type="Proteomes" id="UP001198962">
    <property type="component" value="Unassembled WGS sequence"/>
</dbReference>
<comment type="caution">
    <text evidence="2">The sequence shown here is derived from an EMBL/GenBank/DDBJ whole genome shotgun (WGS) entry which is preliminary data.</text>
</comment>
<evidence type="ECO:0000313" key="3">
    <source>
        <dbReference type="Proteomes" id="UP001198962"/>
    </source>
</evidence>
<feature type="transmembrane region" description="Helical" evidence="1">
    <location>
        <begin position="137"/>
        <end position="155"/>
    </location>
</feature>
<dbReference type="GO" id="GO:0016787">
    <property type="term" value="F:hydrolase activity"/>
    <property type="evidence" value="ECO:0007669"/>
    <property type="project" value="UniProtKB-KW"/>
</dbReference>
<gene>
    <name evidence="2" type="ORF">LKD32_02430</name>
</gene>